<proteinExistence type="predicted"/>
<keyword evidence="3" id="KW-1185">Reference proteome</keyword>
<dbReference type="SUPFAM" id="SSF55186">
    <property type="entry name" value="ThrRS/AlaRS common domain"/>
    <property type="match status" value="1"/>
</dbReference>
<comment type="caution">
    <text evidence="2">The sequence shown here is derived from an EMBL/GenBank/DDBJ whole genome shotgun (WGS) entry which is preliminary data.</text>
</comment>
<name>A0ABQ9WZX4_9EUKA</name>
<dbReference type="EMBL" id="JARBJD010000273">
    <property type="protein sequence ID" value="KAK2945091.1"/>
    <property type="molecule type" value="Genomic_DNA"/>
</dbReference>
<dbReference type="PANTHER" id="PTHR11777:SF9">
    <property type="entry name" value="ALANINE--TRNA LIGASE, CYTOPLASMIC"/>
    <property type="match status" value="1"/>
</dbReference>
<dbReference type="InterPro" id="IPR050058">
    <property type="entry name" value="Ala-tRNA_ligase"/>
</dbReference>
<sequence>MGLCTESFVKGLEVGNMVFNVYKADHVKRTKSDLPLRIVYVGHGLDRIPLLINSYPTSNEDMSVGSTLMQLDGCFTINHSLLTIIELAYQRWNPTDQAAEIIVKNSQNTGQKEVQMKAKGGEQLSSDLTVYDLDHTHYHARDYGNNDEVSPLNTTLISCPTQESTSKSGQDHDNGKLTLFLAKPEGSRFEGSFAEILADRTAAVFDVVDVGKAGHCVTHQIVTALTEQHIHHKSDGPRVWQASAKKTVVQAHLDITHFAALKEEEVEQIEDYANKLVTEELVIRKTHMKKEDAERQHGFSLYQGGVVPGLDVRVVSMLKPAPKTRHQNDHLAAFHSACPTVHDAPEDDVVVGDVKACCGLHLNNSAQVRSIRILCSNCGLTFSTFSCANPPLPILFKLVNHKESTKQVVRKGADHQKKAVGRSTSSRTDRCPCLPLVTIPSDASGIYLSLFRIRLSGSGITTIPFDFQAGTVRIEELPYQSLLTNLQLPLH</sequence>
<organism evidence="2 3">
    <name type="scientific">Blattamonas nauphoetae</name>
    <dbReference type="NCBI Taxonomy" id="2049346"/>
    <lineage>
        <taxon>Eukaryota</taxon>
        <taxon>Metamonada</taxon>
        <taxon>Preaxostyla</taxon>
        <taxon>Oxymonadida</taxon>
        <taxon>Blattamonas</taxon>
    </lineage>
</organism>
<dbReference type="InterPro" id="IPR045864">
    <property type="entry name" value="aa-tRNA-synth_II/BPL/LPL"/>
</dbReference>
<accession>A0ABQ9WZX4</accession>
<dbReference type="Gene3D" id="3.30.54.20">
    <property type="match status" value="1"/>
</dbReference>
<evidence type="ECO:0000256" key="1">
    <source>
        <dbReference type="ARBA" id="ARBA00022917"/>
    </source>
</evidence>
<evidence type="ECO:0000313" key="3">
    <source>
        <dbReference type="Proteomes" id="UP001281761"/>
    </source>
</evidence>
<dbReference type="Gene3D" id="3.30.930.10">
    <property type="entry name" value="Bira Bifunctional Protein, Domain 2"/>
    <property type="match status" value="1"/>
</dbReference>
<protein>
    <submittedName>
        <fullName evidence="2">Alanine--tRNA ligase</fullName>
    </submittedName>
</protein>
<reference evidence="2 3" key="1">
    <citation type="journal article" date="2022" name="bioRxiv">
        <title>Genomics of Preaxostyla Flagellates Illuminates Evolutionary Transitions and the Path Towards Mitochondrial Loss.</title>
        <authorList>
            <person name="Novak L.V.F."/>
            <person name="Treitli S.C."/>
            <person name="Pyrih J."/>
            <person name="Halakuc P."/>
            <person name="Pipaliya S.V."/>
            <person name="Vacek V."/>
            <person name="Brzon O."/>
            <person name="Soukal P."/>
            <person name="Eme L."/>
            <person name="Dacks J.B."/>
            <person name="Karnkowska A."/>
            <person name="Elias M."/>
            <person name="Hampl V."/>
        </authorList>
    </citation>
    <scope>NUCLEOTIDE SEQUENCE [LARGE SCALE GENOMIC DNA]</scope>
    <source>
        <strain evidence="2">NAU3</strain>
        <tissue evidence="2">Gut</tissue>
    </source>
</reference>
<dbReference type="Proteomes" id="UP001281761">
    <property type="component" value="Unassembled WGS sequence"/>
</dbReference>
<keyword evidence="1" id="KW-0648">Protein biosynthesis</keyword>
<evidence type="ECO:0000313" key="2">
    <source>
        <dbReference type="EMBL" id="KAK2945091.1"/>
    </source>
</evidence>
<keyword evidence="2" id="KW-0436">Ligase</keyword>
<gene>
    <name evidence="2" type="ORF">BLNAU_19989</name>
</gene>
<dbReference type="InterPro" id="IPR018163">
    <property type="entry name" value="Thr/Ala-tRNA-synth_IIc_edit"/>
</dbReference>
<dbReference type="PANTHER" id="PTHR11777">
    <property type="entry name" value="ALANYL-TRNA SYNTHETASE"/>
    <property type="match status" value="1"/>
</dbReference>
<dbReference type="GO" id="GO:0016874">
    <property type="term" value="F:ligase activity"/>
    <property type="evidence" value="ECO:0007669"/>
    <property type="project" value="UniProtKB-KW"/>
</dbReference>